<proteinExistence type="predicted"/>
<dbReference type="KEGG" id="bbs:BbiDN127_E0017"/>
<evidence type="ECO:0000313" key="1">
    <source>
        <dbReference type="EMBL" id="AEL19454.1"/>
    </source>
</evidence>
<dbReference type="EMBL" id="CP002757">
    <property type="protein sequence ID" value="AEL19454.1"/>
    <property type="molecule type" value="Genomic_DNA"/>
</dbReference>
<dbReference type="HOGENOM" id="CLU_3248030_0_0_12"/>
<keyword evidence="2" id="KW-1185">Reference proteome</keyword>
<gene>
    <name evidence="1" type="ordered locus">BbiDN127_E0017</name>
</gene>
<reference key="1">
    <citation type="submission" date="2011-06" db="EMBL/GenBank/DDBJ databases">
        <authorList>
            <person name="Mongodin E.F."/>
            <person name="Casjens S.R."/>
            <person name="Fraser-Liggett C.M."/>
            <person name="Qiu W.-G."/>
            <person name="Dunn J.J."/>
            <person name="Luft B.J."/>
            <person name="Schutzer S.E."/>
        </authorList>
    </citation>
    <scope>NUCLEOTIDE SEQUENCE</scope>
    <source>
        <strain>DN127</strain>
    </source>
</reference>
<protein>
    <submittedName>
        <fullName evidence="1">Uncharacterized protein</fullName>
    </submittedName>
</protein>
<dbReference type="Proteomes" id="UP000001634">
    <property type="component" value="Plasmid lp25"/>
</dbReference>
<geneLocation type="plasmid" evidence="1 2">
    <name>lp25</name>
</geneLocation>
<organism evidence="1 2">
    <name type="scientific">Borrelia bissettiae (strain DSM 17990 / CIP 109136 / DN127)</name>
    <name type="common">Borreliella bissettiae</name>
    <dbReference type="NCBI Taxonomy" id="521010"/>
    <lineage>
        <taxon>Bacteria</taxon>
        <taxon>Pseudomonadati</taxon>
        <taxon>Spirochaetota</taxon>
        <taxon>Spirochaetia</taxon>
        <taxon>Spirochaetales</taxon>
        <taxon>Borreliaceae</taxon>
        <taxon>Borreliella</taxon>
    </lineage>
</organism>
<reference evidence="1 2" key="2">
    <citation type="journal article" date="2012" name="J. Bacteriol.">
        <title>Whole-Genome Sequences of Borrelia bissettii, Borrelia valaisiana, and Borrelia spielmanii.</title>
        <authorList>
            <person name="Schutzer S.E."/>
            <person name="Fraser-Liggett C.M."/>
            <person name="Qiu W.G."/>
            <person name="Kraiczy P."/>
            <person name="Mongodin E.F."/>
            <person name="Dunn J.J."/>
            <person name="Luft B.J."/>
            <person name="Casjens S.R."/>
        </authorList>
    </citation>
    <scope>NUCLEOTIDE SEQUENCE [LARGE SCALE GENOMIC DNA]</scope>
    <source>
        <strain evidence="2">DSM 17990 / CIP 109136 / DN127</strain>
    </source>
</reference>
<accession>G0AP28</accession>
<name>G0AP28_BORBD</name>
<keyword evidence="1" id="KW-0614">Plasmid</keyword>
<evidence type="ECO:0000313" key="2">
    <source>
        <dbReference type="Proteomes" id="UP000001634"/>
    </source>
</evidence>
<sequence>MHTNIANQKQNLLFFLLEKLLKYKEKLLNEIMKEYRDCEKYN</sequence>
<dbReference type="AlphaFoldDB" id="G0AP28"/>